<feature type="domain" description="Glycosyltransferase subfamily 4-like N-terminal" evidence="2">
    <location>
        <begin position="16"/>
        <end position="135"/>
    </location>
</feature>
<evidence type="ECO:0000259" key="1">
    <source>
        <dbReference type="Pfam" id="PF00534"/>
    </source>
</evidence>
<keyword evidence="3" id="KW-0808">Transferase</keyword>
<dbReference type="EMBL" id="JACLAW010000003">
    <property type="protein sequence ID" value="MBC2664793.1"/>
    <property type="molecule type" value="Genomic_DNA"/>
</dbReference>
<dbReference type="GO" id="GO:0016757">
    <property type="term" value="F:glycosyltransferase activity"/>
    <property type="evidence" value="ECO:0007669"/>
    <property type="project" value="InterPro"/>
</dbReference>
<dbReference type="Pfam" id="PF00534">
    <property type="entry name" value="Glycos_transf_1"/>
    <property type="match status" value="1"/>
</dbReference>
<feature type="domain" description="Glycosyl transferase family 1" evidence="1">
    <location>
        <begin position="187"/>
        <end position="331"/>
    </location>
</feature>
<dbReference type="Pfam" id="PF13579">
    <property type="entry name" value="Glyco_trans_4_4"/>
    <property type="match status" value="1"/>
</dbReference>
<accession>A0A7X1FQ23</accession>
<dbReference type="InterPro" id="IPR028098">
    <property type="entry name" value="Glyco_trans_4-like_N"/>
</dbReference>
<reference evidence="3 4" key="1">
    <citation type="submission" date="2020-08" db="EMBL/GenBank/DDBJ databases">
        <title>The genome sequence of type strain Novosphingobium flavum NBRC 111647.</title>
        <authorList>
            <person name="Liu Y."/>
        </authorList>
    </citation>
    <scope>NUCLEOTIDE SEQUENCE [LARGE SCALE GENOMIC DNA]</scope>
    <source>
        <strain evidence="3 4">NBRC 111647</strain>
    </source>
</reference>
<dbReference type="Proteomes" id="UP000566813">
    <property type="component" value="Unassembled WGS sequence"/>
</dbReference>
<name>A0A7X1FQ23_9SPHN</name>
<gene>
    <name evidence="3" type="ORF">H7F51_04590</name>
</gene>
<dbReference type="Gene3D" id="3.40.50.2000">
    <property type="entry name" value="Glycogen Phosphorylase B"/>
    <property type="match status" value="2"/>
</dbReference>
<dbReference type="AlphaFoldDB" id="A0A7X1FQ23"/>
<evidence type="ECO:0000259" key="2">
    <source>
        <dbReference type="Pfam" id="PF13579"/>
    </source>
</evidence>
<comment type="caution">
    <text evidence="3">The sequence shown here is derived from an EMBL/GenBank/DDBJ whole genome shotgun (WGS) entry which is preliminary data.</text>
</comment>
<evidence type="ECO:0000313" key="4">
    <source>
        <dbReference type="Proteomes" id="UP000566813"/>
    </source>
</evidence>
<sequence>MSARRILIPFHDFARGGTERVAQVLAQHWLDAGREVTILCGSRGGGTIDRADPRIRVVELDPELPRSPLSRLRLGPAMAARLPELAPDVVFIPGNFHFVVGRAFRKAMPGLPLVAKVSNPLLPPLPRPLAAIARAGLAVYCAPLTTLVYMAPELAEAGCADLPGTPAEVIAEPNLPVGHEPLPRHAPGGDPVILVIARLEPQKNLGLALEAFAGLLRRRPARLSILGEGAERARLEAHARSLGIAEHVDLPGYVTDIPQRLAGASALLLSSRYEGYPAVVVEALAADVPVVTTDCSPSLAGLIDRPSRGEVVARDCPQALAEALGRALDLPFASGGERPAAVAHHDAAASAAAYLALFDRLAAARP</sequence>
<evidence type="ECO:0000313" key="3">
    <source>
        <dbReference type="EMBL" id="MBC2664793.1"/>
    </source>
</evidence>
<dbReference type="PANTHER" id="PTHR12526">
    <property type="entry name" value="GLYCOSYLTRANSFERASE"/>
    <property type="match status" value="1"/>
</dbReference>
<organism evidence="3 4">
    <name type="scientific">Novosphingobium flavum</name>
    <dbReference type="NCBI Taxonomy" id="1778672"/>
    <lineage>
        <taxon>Bacteria</taxon>
        <taxon>Pseudomonadati</taxon>
        <taxon>Pseudomonadota</taxon>
        <taxon>Alphaproteobacteria</taxon>
        <taxon>Sphingomonadales</taxon>
        <taxon>Sphingomonadaceae</taxon>
        <taxon>Novosphingobium</taxon>
    </lineage>
</organism>
<dbReference type="InterPro" id="IPR001296">
    <property type="entry name" value="Glyco_trans_1"/>
</dbReference>
<protein>
    <submittedName>
        <fullName evidence="3">Glycosyltransferase</fullName>
    </submittedName>
</protein>
<dbReference type="PANTHER" id="PTHR12526:SF636">
    <property type="entry name" value="BLL3647 PROTEIN"/>
    <property type="match status" value="1"/>
</dbReference>
<proteinExistence type="predicted"/>
<dbReference type="RefSeq" id="WP_185663062.1">
    <property type="nucleotide sequence ID" value="NZ_JACLAW010000003.1"/>
</dbReference>
<dbReference type="SUPFAM" id="SSF53756">
    <property type="entry name" value="UDP-Glycosyltransferase/glycogen phosphorylase"/>
    <property type="match status" value="1"/>
</dbReference>
<keyword evidence="4" id="KW-1185">Reference proteome</keyword>